<evidence type="ECO:0000259" key="2">
    <source>
        <dbReference type="PROSITE" id="PS51903"/>
    </source>
</evidence>
<dbReference type="Pfam" id="PF02861">
    <property type="entry name" value="Clp_N"/>
    <property type="match status" value="1"/>
</dbReference>
<evidence type="ECO:0000313" key="4">
    <source>
        <dbReference type="Proteomes" id="UP000185183"/>
    </source>
</evidence>
<dbReference type="Proteomes" id="UP000185183">
    <property type="component" value="Unassembled WGS sequence"/>
</dbReference>
<dbReference type="SUPFAM" id="SSF81923">
    <property type="entry name" value="Double Clp-N motif"/>
    <property type="match status" value="1"/>
</dbReference>
<dbReference type="Gene3D" id="1.10.1780.10">
    <property type="entry name" value="Clp, N-terminal domain"/>
    <property type="match status" value="1"/>
</dbReference>
<organism evidence="3 4">
    <name type="scientific">Mycobacteroides abscessus subsp. bolletii</name>
    <dbReference type="NCBI Taxonomy" id="319705"/>
    <lineage>
        <taxon>Bacteria</taxon>
        <taxon>Bacillati</taxon>
        <taxon>Actinomycetota</taxon>
        <taxon>Actinomycetes</taxon>
        <taxon>Mycobacteriales</taxon>
        <taxon>Mycobacteriaceae</taxon>
        <taxon>Mycobacteroides</taxon>
        <taxon>Mycobacteroides abscessus</taxon>
    </lineage>
</organism>
<dbReference type="InterPro" id="IPR036628">
    <property type="entry name" value="Clp_N_dom_sf"/>
</dbReference>
<keyword evidence="3" id="KW-0547">Nucleotide-binding</keyword>
<accession>A0A9Q7SBM6</accession>
<reference evidence="3 4" key="1">
    <citation type="submission" date="2016-11" db="EMBL/GenBank/DDBJ databases">
        <authorList>
            <consortium name="Pathogen Informatics"/>
        </authorList>
    </citation>
    <scope>NUCLEOTIDE SEQUENCE [LARGE SCALE GENOMIC DNA]</scope>
    <source>
        <strain evidence="3 4">968</strain>
    </source>
</reference>
<feature type="domain" description="Clp R" evidence="2">
    <location>
        <begin position="85"/>
        <end position="226"/>
    </location>
</feature>
<gene>
    <name evidence="3" type="primary">clpC_2</name>
    <name evidence="3" type="ORF">SAMEA2275694_01124</name>
</gene>
<proteinExistence type="predicted"/>
<name>A0A9Q7SBM6_9MYCO</name>
<dbReference type="GO" id="GO:0005524">
    <property type="term" value="F:ATP binding"/>
    <property type="evidence" value="ECO:0007669"/>
    <property type="project" value="UniProtKB-KW"/>
</dbReference>
<dbReference type="RefSeq" id="WP_005077761.1">
    <property type="nucleotide sequence ID" value="NZ_CP065265.1"/>
</dbReference>
<dbReference type="GO" id="GO:0008233">
    <property type="term" value="F:peptidase activity"/>
    <property type="evidence" value="ECO:0007669"/>
    <property type="project" value="UniProtKB-KW"/>
</dbReference>
<dbReference type="GO" id="GO:0006508">
    <property type="term" value="P:proteolysis"/>
    <property type="evidence" value="ECO:0007669"/>
    <property type="project" value="UniProtKB-KW"/>
</dbReference>
<protein>
    <submittedName>
        <fullName evidence="3">ATP-dependent protease ATP-binding subunit</fullName>
    </submittedName>
</protein>
<dbReference type="EMBL" id="FSFA01000001">
    <property type="protein sequence ID" value="SHW98292.1"/>
    <property type="molecule type" value="Genomic_DNA"/>
</dbReference>
<keyword evidence="3" id="KW-0378">Hydrolase</keyword>
<dbReference type="PROSITE" id="PS51903">
    <property type="entry name" value="CLP_R"/>
    <property type="match status" value="1"/>
</dbReference>
<comment type="caution">
    <text evidence="3">The sequence shown here is derived from an EMBL/GenBank/DDBJ whole genome shotgun (WGS) entry which is preliminary data.</text>
</comment>
<evidence type="ECO:0000256" key="1">
    <source>
        <dbReference type="PROSITE-ProRule" id="PRU01251"/>
    </source>
</evidence>
<keyword evidence="1" id="KW-0677">Repeat</keyword>
<keyword evidence="3" id="KW-0645">Protease</keyword>
<evidence type="ECO:0000313" key="3">
    <source>
        <dbReference type="EMBL" id="SHW98292.1"/>
    </source>
</evidence>
<sequence length="236" mass="24801">MAAFPISLDNLIESVRGMHPDGTALDHLSDAMLLAGRLSDHADALIGHFVDQARRSGASWSEIGSSMGVSKQAAQKRFVPSVRMFSRFTDRARRSVVGAAGFALADGTPITVDHLLAGTISDPKGLAAVIVAQAGITADALGIPERPAPDYDAVAPKLPTAEFDGDAQEALEATLHTALRLGHNFIGTEHLLLAILSGHTDTSRRLSELGLNAVVAEEQVTRLLGEILQGKTPDAS</sequence>
<dbReference type="AlphaFoldDB" id="A0A9Q7SBM6"/>
<keyword evidence="3" id="KW-0067">ATP-binding</keyword>
<dbReference type="InterPro" id="IPR004176">
    <property type="entry name" value="Clp_R_N"/>
</dbReference>